<dbReference type="AlphaFoldDB" id="A0AAW6XHV2"/>
<evidence type="ECO:0000256" key="1">
    <source>
        <dbReference type="SAM" id="Coils"/>
    </source>
</evidence>
<comment type="caution">
    <text evidence="3">The sequence shown here is derived from an EMBL/GenBank/DDBJ whole genome shotgun (WGS) entry which is preliminary data.</text>
</comment>
<evidence type="ECO:0000313" key="3">
    <source>
        <dbReference type="EMBL" id="MDK6502420.1"/>
    </source>
</evidence>
<feature type="compositionally biased region" description="Basic and acidic residues" evidence="2">
    <location>
        <begin position="660"/>
        <end position="669"/>
    </location>
</feature>
<feature type="compositionally biased region" description="Polar residues" evidence="2">
    <location>
        <begin position="167"/>
        <end position="188"/>
    </location>
</feature>
<feature type="compositionally biased region" description="Low complexity" evidence="2">
    <location>
        <begin position="643"/>
        <end position="657"/>
    </location>
</feature>
<name>A0AAW6XHV2_9LACO</name>
<gene>
    <name evidence="3" type="ORF">QP235_04295</name>
</gene>
<protein>
    <submittedName>
        <fullName evidence="3">Uncharacterized protein</fullName>
    </submittedName>
</protein>
<feature type="compositionally biased region" description="Basic residues" evidence="2">
    <location>
        <begin position="670"/>
        <end position="679"/>
    </location>
</feature>
<dbReference type="EMBL" id="JASOGN010000012">
    <property type="protein sequence ID" value="MDK6502420.1"/>
    <property type="molecule type" value="Genomic_DNA"/>
</dbReference>
<reference evidence="3" key="1">
    <citation type="submission" date="2023-05" db="EMBL/GenBank/DDBJ databases">
        <title>Cataloging the Phylogenetic Diversity of Human Bladder Bacteria.</title>
        <authorList>
            <person name="Du J."/>
        </authorList>
    </citation>
    <scope>NUCLEOTIDE SEQUENCE</scope>
    <source>
        <strain evidence="3">UMB9226</strain>
    </source>
</reference>
<dbReference type="RefSeq" id="WP_101887243.1">
    <property type="nucleotide sequence ID" value="NZ_JASOGN010000012.1"/>
</dbReference>
<feature type="compositionally biased region" description="Basic and acidic residues" evidence="2">
    <location>
        <begin position="154"/>
        <end position="166"/>
    </location>
</feature>
<feature type="compositionally biased region" description="Polar residues" evidence="2">
    <location>
        <begin position="572"/>
        <end position="582"/>
    </location>
</feature>
<feature type="coiled-coil region" evidence="1">
    <location>
        <begin position="330"/>
        <end position="402"/>
    </location>
</feature>
<organism evidence="3 4">
    <name type="scientific">Lactobacillus crispatus</name>
    <dbReference type="NCBI Taxonomy" id="47770"/>
    <lineage>
        <taxon>Bacteria</taxon>
        <taxon>Bacillati</taxon>
        <taxon>Bacillota</taxon>
        <taxon>Bacilli</taxon>
        <taxon>Lactobacillales</taxon>
        <taxon>Lactobacillaceae</taxon>
        <taxon>Lactobacillus</taxon>
    </lineage>
</organism>
<feature type="region of interest" description="Disordered" evidence="2">
    <location>
        <begin position="143"/>
        <end position="214"/>
    </location>
</feature>
<feature type="region of interest" description="Disordered" evidence="2">
    <location>
        <begin position="635"/>
        <end position="687"/>
    </location>
</feature>
<feature type="region of interest" description="Disordered" evidence="2">
    <location>
        <begin position="566"/>
        <end position="604"/>
    </location>
</feature>
<evidence type="ECO:0000256" key="2">
    <source>
        <dbReference type="SAM" id="MobiDB-lite"/>
    </source>
</evidence>
<feature type="compositionally biased region" description="Acidic residues" evidence="2">
    <location>
        <begin position="143"/>
        <end position="152"/>
    </location>
</feature>
<feature type="region of interest" description="Disordered" evidence="2">
    <location>
        <begin position="474"/>
        <end position="493"/>
    </location>
</feature>
<accession>A0AAW6XHV2</accession>
<evidence type="ECO:0000313" key="4">
    <source>
        <dbReference type="Proteomes" id="UP001230300"/>
    </source>
</evidence>
<dbReference type="Proteomes" id="UP001230300">
    <property type="component" value="Unassembled WGS sequence"/>
</dbReference>
<proteinExistence type="predicted"/>
<sequence length="790" mass="89665">MLLVTFDKVPKGAKKYFQFKHKLSRKSPELDIKTADTAVKDYAKSLEAAGSNVAFTIFDDEDEDREESSFEAPVLPEDQDGGILNLIDRDLENENLNREQEETVTDLKDQIFNELEPSLNEDYEDSLNEDNGFMFNNNQVLEPEDEEDEVGEEIPPKNDVSDETADKNSTAQLNTSNSANPNSYNFVTKSPEATPPSSLPVLPVQPDQVSTTEATHDEVISYGKYTDANDILDRLPKGYDKNQFALNNIRHDLGYLDNPRDQYDQALNDKIDQALRDYSMQDIQRVYDEGLAKSKAAIVDRLKEAYNRVTKEPIDKIVESKTVTKIQQLTVKATQQKQNNQSDLNKLKENKALELKTNDEAALAEYKKQLEEKRNLALKSFNDQEELKTRNANEQIDEQLKADKAKAEHVARNEEVQKRNSELDDSRTTISNDFDHAVRDNYDKNNNLFEKNLKKVQERVQLAKEEINEQRRIDQEKAEERRQREAEAARKERELDLKQKAIEQNESLAKLQQENMAKLPEEFAKAIAAAITQNNLENPNVKITLNSDGKDTKDISVPVPNIKGEIVDLDTTKQTDPSNVTEPTEENAALDQENENNNDKPKKHHYTSGIISLVCLAAAALGGTWAYTNNRPNNEQKAVVEQSSSHTKQTSKSNSKQSNKKSDENDAVKKSKSSAKPKVKATQTHLTRSQAVLKQYRETKTWAQKRDMLDGLLGQGDARNLKKIATIYANPIANLYSAIANEDKVQTREIWLNLTDDQRTEISNSAKKAVALAFYDIADWQDGWLARYAY</sequence>
<keyword evidence="1" id="KW-0175">Coiled coil</keyword>